<evidence type="ECO:0000256" key="7">
    <source>
        <dbReference type="SAM" id="Phobius"/>
    </source>
</evidence>
<keyword evidence="10" id="KW-1185">Reference proteome</keyword>
<feature type="transmembrane region" description="Helical" evidence="7">
    <location>
        <begin position="119"/>
        <end position="137"/>
    </location>
</feature>
<evidence type="ECO:0000256" key="2">
    <source>
        <dbReference type="ARBA" id="ARBA00022692"/>
    </source>
</evidence>
<evidence type="ECO:0000256" key="6">
    <source>
        <dbReference type="SAM" id="MobiDB-lite"/>
    </source>
</evidence>
<comment type="similarity">
    <text evidence="5">Belongs to the SAT4 family.</text>
</comment>
<comment type="subcellular location">
    <subcellularLocation>
        <location evidence="1">Membrane</location>
        <topology evidence="1">Multi-pass membrane protein</topology>
    </subcellularLocation>
</comment>
<dbReference type="InterPro" id="IPR049326">
    <property type="entry name" value="Rhodopsin_dom_fungi"/>
</dbReference>
<feature type="transmembrane region" description="Helical" evidence="7">
    <location>
        <begin position="40"/>
        <end position="63"/>
    </location>
</feature>
<evidence type="ECO:0000256" key="1">
    <source>
        <dbReference type="ARBA" id="ARBA00004141"/>
    </source>
</evidence>
<evidence type="ECO:0000256" key="4">
    <source>
        <dbReference type="ARBA" id="ARBA00023136"/>
    </source>
</evidence>
<dbReference type="EMBL" id="JAUEDM010000003">
    <property type="protein sequence ID" value="KAK3321819.1"/>
    <property type="molecule type" value="Genomic_DNA"/>
</dbReference>
<dbReference type="Pfam" id="PF20684">
    <property type="entry name" value="Fung_rhodopsin"/>
    <property type="match status" value="1"/>
</dbReference>
<evidence type="ECO:0000256" key="5">
    <source>
        <dbReference type="ARBA" id="ARBA00038359"/>
    </source>
</evidence>
<evidence type="ECO:0000313" key="10">
    <source>
        <dbReference type="Proteomes" id="UP001283341"/>
    </source>
</evidence>
<dbReference type="AlphaFoldDB" id="A0AAE0IB20"/>
<dbReference type="PANTHER" id="PTHR33048">
    <property type="entry name" value="PTH11-LIKE INTEGRAL MEMBRANE PROTEIN (AFU_ORTHOLOGUE AFUA_5G11245)"/>
    <property type="match status" value="1"/>
</dbReference>
<feature type="transmembrane region" description="Helical" evidence="7">
    <location>
        <begin position="84"/>
        <end position="107"/>
    </location>
</feature>
<reference evidence="9" key="2">
    <citation type="submission" date="2023-06" db="EMBL/GenBank/DDBJ databases">
        <authorList>
            <consortium name="Lawrence Berkeley National Laboratory"/>
            <person name="Haridas S."/>
            <person name="Hensen N."/>
            <person name="Bonometti L."/>
            <person name="Westerberg I."/>
            <person name="Brannstrom I.O."/>
            <person name="Guillou S."/>
            <person name="Cros-Aarteil S."/>
            <person name="Calhoun S."/>
            <person name="Kuo A."/>
            <person name="Mondo S."/>
            <person name="Pangilinan J."/>
            <person name="Riley R."/>
            <person name="Labutti K."/>
            <person name="Andreopoulos B."/>
            <person name="Lipzen A."/>
            <person name="Chen C."/>
            <person name="Yanf M."/>
            <person name="Daum C."/>
            <person name="Ng V."/>
            <person name="Clum A."/>
            <person name="Steindorff A."/>
            <person name="Ohm R."/>
            <person name="Martin F."/>
            <person name="Silar P."/>
            <person name="Natvig D."/>
            <person name="Lalanne C."/>
            <person name="Gautier V."/>
            <person name="Ament-Velasquez S.L."/>
            <person name="Kruys A."/>
            <person name="Hutchinson M.I."/>
            <person name="Powell A.J."/>
            <person name="Barry K."/>
            <person name="Miller A.N."/>
            <person name="Grigoriev I.V."/>
            <person name="Debuchy R."/>
            <person name="Gladieux P."/>
            <person name="Thoren M.H."/>
            <person name="Johannesson H."/>
        </authorList>
    </citation>
    <scope>NUCLEOTIDE SEQUENCE</scope>
    <source>
        <strain evidence="9">CBS 118394</strain>
    </source>
</reference>
<name>A0AAE0IB20_9PEZI</name>
<feature type="domain" description="Rhodopsin" evidence="8">
    <location>
        <begin position="7"/>
        <end position="154"/>
    </location>
</feature>
<keyword evidence="2 7" id="KW-0812">Transmembrane</keyword>
<dbReference type="PANTHER" id="PTHR33048:SF47">
    <property type="entry name" value="INTEGRAL MEMBRANE PROTEIN-RELATED"/>
    <property type="match status" value="1"/>
</dbReference>
<sequence length="259" mass="29317">MGFLMKVTFIFTLVYLCALAALKPSQLYFYYRAFSIQLKVWIYLVAGIVVVWGVIFTFIFIFLCDPVSQRWTLERIGHCMDQILVLKSLIMTNVLTDMMIIILPMWTVWQLQMRMTEKISLLGCFAIGLACVIIGIVRSWQIFVIDMATNFTGTSQTTFHALHRGAHARNSTCGGGRSTSQCRPTTATATLVRLAHLSCRRAQTRIQVNPYRAITLPWIELGDEAESNHDGSSQRELTKPRADATIRVSTNWEVTHGTT</sequence>
<accession>A0AAE0IB20</accession>
<evidence type="ECO:0000259" key="8">
    <source>
        <dbReference type="Pfam" id="PF20684"/>
    </source>
</evidence>
<evidence type="ECO:0000256" key="3">
    <source>
        <dbReference type="ARBA" id="ARBA00022989"/>
    </source>
</evidence>
<evidence type="ECO:0000313" key="9">
    <source>
        <dbReference type="EMBL" id="KAK3321819.1"/>
    </source>
</evidence>
<comment type="caution">
    <text evidence="9">The sequence shown here is derived from an EMBL/GenBank/DDBJ whole genome shotgun (WGS) entry which is preliminary data.</text>
</comment>
<gene>
    <name evidence="9" type="ORF">B0H66DRAFT_619013</name>
</gene>
<feature type="compositionally biased region" description="Polar residues" evidence="6">
    <location>
        <begin position="247"/>
        <end position="259"/>
    </location>
</feature>
<keyword evidence="4 7" id="KW-0472">Membrane</keyword>
<reference evidence="9" key="1">
    <citation type="journal article" date="2023" name="Mol. Phylogenet. Evol.">
        <title>Genome-scale phylogeny and comparative genomics of the fungal order Sordariales.</title>
        <authorList>
            <person name="Hensen N."/>
            <person name="Bonometti L."/>
            <person name="Westerberg I."/>
            <person name="Brannstrom I.O."/>
            <person name="Guillou S."/>
            <person name="Cros-Aarteil S."/>
            <person name="Calhoun S."/>
            <person name="Haridas S."/>
            <person name="Kuo A."/>
            <person name="Mondo S."/>
            <person name="Pangilinan J."/>
            <person name="Riley R."/>
            <person name="LaButti K."/>
            <person name="Andreopoulos B."/>
            <person name="Lipzen A."/>
            <person name="Chen C."/>
            <person name="Yan M."/>
            <person name="Daum C."/>
            <person name="Ng V."/>
            <person name="Clum A."/>
            <person name="Steindorff A."/>
            <person name="Ohm R.A."/>
            <person name="Martin F."/>
            <person name="Silar P."/>
            <person name="Natvig D.O."/>
            <person name="Lalanne C."/>
            <person name="Gautier V."/>
            <person name="Ament-Velasquez S.L."/>
            <person name="Kruys A."/>
            <person name="Hutchinson M.I."/>
            <person name="Powell A.J."/>
            <person name="Barry K."/>
            <person name="Miller A.N."/>
            <person name="Grigoriev I.V."/>
            <person name="Debuchy R."/>
            <person name="Gladieux P."/>
            <person name="Hiltunen Thoren M."/>
            <person name="Johannesson H."/>
        </authorList>
    </citation>
    <scope>NUCLEOTIDE SEQUENCE</scope>
    <source>
        <strain evidence="9">CBS 118394</strain>
    </source>
</reference>
<organism evidence="9 10">
    <name type="scientific">Apodospora peruviana</name>
    <dbReference type="NCBI Taxonomy" id="516989"/>
    <lineage>
        <taxon>Eukaryota</taxon>
        <taxon>Fungi</taxon>
        <taxon>Dikarya</taxon>
        <taxon>Ascomycota</taxon>
        <taxon>Pezizomycotina</taxon>
        <taxon>Sordariomycetes</taxon>
        <taxon>Sordariomycetidae</taxon>
        <taxon>Sordariales</taxon>
        <taxon>Lasiosphaeriaceae</taxon>
        <taxon>Apodospora</taxon>
    </lineage>
</organism>
<dbReference type="Proteomes" id="UP001283341">
    <property type="component" value="Unassembled WGS sequence"/>
</dbReference>
<feature type="compositionally biased region" description="Basic and acidic residues" evidence="6">
    <location>
        <begin position="226"/>
        <end position="244"/>
    </location>
</feature>
<proteinExistence type="inferred from homology"/>
<dbReference type="InterPro" id="IPR052337">
    <property type="entry name" value="SAT4-like"/>
</dbReference>
<feature type="region of interest" description="Disordered" evidence="6">
    <location>
        <begin position="225"/>
        <end position="259"/>
    </location>
</feature>
<keyword evidence="3 7" id="KW-1133">Transmembrane helix</keyword>
<protein>
    <recommendedName>
        <fullName evidence="8">Rhodopsin domain-containing protein</fullName>
    </recommendedName>
</protein>
<dbReference type="GO" id="GO:0016020">
    <property type="term" value="C:membrane"/>
    <property type="evidence" value="ECO:0007669"/>
    <property type="project" value="UniProtKB-SubCell"/>
</dbReference>